<dbReference type="AlphaFoldDB" id="A0A919FPR8"/>
<dbReference type="PROSITE" id="PS50006">
    <property type="entry name" value="FHA_DOMAIN"/>
    <property type="match status" value="1"/>
</dbReference>
<evidence type="ECO:0000259" key="2">
    <source>
        <dbReference type="PROSITE" id="PS50006"/>
    </source>
</evidence>
<name>A0A919FPR8_9MICO</name>
<reference evidence="3" key="1">
    <citation type="journal article" date="2014" name="Int. J. Syst. Evol. Microbiol.">
        <title>Complete genome sequence of Corynebacterium casei LMG S-19264T (=DSM 44701T), isolated from a smear-ripened cheese.</title>
        <authorList>
            <consortium name="US DOE Joint Genome Institute (JGI-PGF)"/>
            <person name="Walter F."/>
            <person name="Albersmeier A."/>
            <person name="Kalinowski J."/>
            <person name="Ruckert C."/>
        </authorList>
    </citation>
    <scope>NUCLEOTIDE SEQUENCE</scope>
    <source>
        <strain evidence="3">CGMCC 4.7398</strain>
    </source>
</reference>
<comment type="caution">
    <text evidence="3">The sequence shown here is derived from an EMBL/GenBank/DDBJ whole genome shotgun (WGS) entry which is preliminary data.</text>
</comment>
<sequence>MPAWPYQAVDDTRSCTIVSSKRDLGDLGTRFISSLSPLLATRVRFGRVSDTCDTAATPSADTSPQHAGPDVAERARLDQVAQESAKRPRRLTGLRTCHCPDGKHGP</sequence>
<dbReference type="EMBL" id="BNAS01000002">
    <property type="protein sequence ID" value="GHH69634.1"/>
    <property type="molecule type" value="Genomic_DNA"/>
</dbReference>
<feature type="domain" description="FHA" evidence="2">
    <location>
        <begin position="43"/>
        <end position="67"/>
    </location>
</feature>
<evidence type="ECO:0000313" key="4">
    <source>
        <dbReference type="Proteomes" id="UP000627369"/>
    </source>
</evidence>
<dbReference type="InterPro" id="IPR000253">
    <property type="entry name" value="FHA_dom"/>
</dbReference>
<dbReference type="Proteomes" id="UP000627369">
    <property type="component" value="Unassembled WGS sequence"/>
</dbReference>
<evidence type="ECO:0000313" key="3">
    <source>
        <dbReference type="EMBL" id="GHH69634.1"/>
    </source>
</evidence>
<evidence type="ECO:0000256" key="1">
    <source>
        <dbReference type="SAM" id="MobiDB-lite"/>
    </source>
</evidence>
<gene>
    <name evidence="3" type="ORF">GCM10017772_14900</name>
</gene>
<accession>A0A919FPR8</accession>
<reference evidence="3" key="2">
    <citation type="submission" date="2020-09" db="EMBL/GenBank/DDBJ databases">
        <authorList>
            <person name="Sun Q."/>
            <person name="Zhou Y."/>
        </authorList>
    </citation>
    <scope>NUCLEOTIDE SEQUENCE</scope>
    <source>
        <strain evidence="3">CGMCC 4.7398</strain>
    </source>
</reference>
<protein>
    <recommendedName>
        <fullName evidence="2">FHA domain-containing protein</fullName>
    </recommendedName>
</protein>
<proteinExistence type="predicted"/>
<keyword evidence="4" id="KW-1185">Reference proteome</keyword>
<feature type="region of interest" description="Disordered" evidence="1">
    <location>
        <begin position="81"/>
        <end position="106"/>
    </location>
</feature>
<organism evidence="3 4">
    <name type="scientific">Promicromonospora soli</name>
    <dbReference type="NCBI Taxonomy" id="2035533"/>
    <lineage>
        <taxon>Bacteria</taxon>
        <taxon>Bacillati</taxon>
        <taxon>Actinomycetota</taxon>
        <taxon>Actinomycetes</taxon>
        <taxon>Micrococcales</taxon>
        <taxon>Promicromonosporaceae</taxon>
        <taxon>Promicromonospora</taxon>
    </lineage>
</organism>